<name>A0A8S5U529_9CAUD</name>
<sequence>MKWSGKIGFAEDTDESAPSVFAERIVERNYYGDVLEFGRQMQGSDQVNEDIQLGNQLSVVADPFASANLYNLRYATFMGQRWKVSAVKVQLPRLVLTLGGLWNGNTPEP</sequence>
<accession>A0A8S5U529</accession>
<dbReference type="Pfam" id="PF23911">
    <property type="entry name" value="DUF7253"/>
    <property type="match status" value="1"/>
</dbReference>
<protein>
    <recommendedName>
        <fullName evidence="1">DUF7253 domain-containing protein</fullName>
    </recommendedName>
</protein>
<reference evidence="2" key="1">
    <citation type="journal article" date="2021" name="Proc. Natl. Acad. Sci. U.S.A.">
        <title>A Catalog of Tens of Thousands of Viruses from Human Metagenomes Reveals Hidden Associations with Chronic Diseases.</title>
        <authorList>
            <person name="Tisza M.J."/>
            <person name="Buck C.B."/>
        </authorList>
    </citation>
    <scope>NUCLEOTIDE SEQUENCE</scope>
    <source>
        <strain evidence="2">CttG32</strain>
    </source>
</reference>
<evidence type="ECO:0000313" key="2">
    <source>
        <dbReference type="EMBL" id="DAF89525.1"/>
    </source>
</evidence>
<dbReference type="InterPro" id="IPR055677">
    <property type="entry name" value="DUF7253"/>
</dbReference>
<proteinExistence type="predicted"/>
<evidence type="ECO:0000259" key="1">
    <source>
        <dbReference type="Pfam" id="PF23911"/>
    </source>
</evidence>
<feature type="domain" description="DUF7253" evidence="1">
    <location>
        <begin position="1"/>
        <end position="108"/>
    </location>
</feature>
<dbReference type="EMBL" id="BK016012">
    <property type="protein sequence ID" value="DAF89525.1"/>
    <property type="molecule type" value="Genomic_DNA"/>
</dbReference>
<organism evidence="2">
    <name type="scientific">Siphoviridae sp. cttG32</name>
    <dbReference type="NCBI Taxonomy" id="2825705"/>
    <lineage>
        <taxon>Viruses</taxon>
        <taxon>Duplodnaviria</taxon>
        <taxon>Heunggongvirae</taxon>
        <taxon>Uroviricota</taxon>
        <taxon>Caudoviricetes</taxon>
    </lineage>
</organism>